<dbReference type="PANTHER" id="PTHR34990">
    <property type="entry name" value="UDP-2,3-DIACYLGLUCOSAMINE HYDROLASE-RELATED"/>
    <property type="match status" value="1"/>
</dbReference>
<comment type="pathway">
    <text evidence="10">Glycolipid biosynthesis; lipid IV(A) biosynthesis; lipid IV(A) from (3R)-3-hydroxytetradecanoyl-[acyl-carrier-protein] and UDP-N-acetyl-alpha-D-glucosamine: step 4/6.</text>
</comment>
<dbReference type="InterPro" id="IPR029052">
    <property type="entry name" value="Metallo-depent_PP-like"/>
</dbReference>
<dbReference type="PANTHER" id="PTHR34990:SF1">
    <property type="entry name" value="UDP-2,3-DIACYLGLUCOSAMINE HYDROLASE"/>
    <property type="match status" value="1"/>
</dbReference>
<comment type="subcellular location">
    <subcellularLocation>
        <location evidence="10">Cell inner membrane</location>
        <topology evidence="10">Peripheral membrane protein</topology>
        <orientation evidence="10">Cytoplasmic side</orientation>
    </subcellularLocation>
</comment>
<protein>
    <recommendedName>
        <fullName evidence="10">UDP-2,3-diacylglucosamine hydrolase</fullName>
        <ecNumber evidence="10">3.6.1.54</ecNumber>
    </recommendedName>
    <alternativeName>
        <fullName evidence="10">UDP-2,3-diacylglucosamine diphosphatase</fullName>
    </alternativeName>
</protein>
<evidence type="ECO:0000256" key="6">
    <source>
        <dbReference type="ARBA" id="ARBA00022801"/>
    </source>
</evidence>
<keyword evidence="2 10" id="KW-0444">Lipid biosynthesis</keyword>
<dbReference type="EMBL" id="CABPSC010000004">
    <property type="protein sequence ID" value="VVD91779.1"/>
    <property type="molecule type" value="Genomic_DNA"/>
</dbReference>
<feature type="binding site" evidence="10">
    <location>
        <position position="159"/>
    </location>
    <ligand>
        <name>Mn(2+)</name>
        <dbReference type="ChEBI" id="CHEBI:29035"/>
        <label>2</label>
    </ligand>
</feature>
<evidence type="ECO:0000313" key="14">
    <source>
        <dbReference type="Proteomes" id="UP000367825"/>
    </source>
</evidence>
<feature type="binding site" evidence="10">
    <location>
        <position position="26"/>
    </location>
    <ligand>
        <name>Mn(2+)</name>
        <dbReference type="ChEBI" id="CHEBI:29035"/>
        <label>1</label>
    </ligand>
</feature>
<feature type="binding site" evidence="10">
    <location>
        <position position="59"/>
    </location>
    <ligand>
        <name>Mn(2+)</name>
        <dbReference type="ChEBI" id="CHEBI:29035"/>
        <label>2</label>
    </ligand>
</feature>
<dbReference type="InterPro" id="IPR043461">
    <property type="entry name" value="LpxH-like"/>
</dbReference>
<comment type="caution">
    <text evidence="10">Lacks conserved residue(s) required for the propagation of feature annotation.</text>
</comment>
<keyword evidence="5 10" id="KW-0479">Metal-binding</keyword>
<evidence type="ECO:0000256" key="11">
    <source>
        <dbReference type="SAM" id="MobiDB-lite"/>
    </source>
</evidence>
<dbReference type="CDD" id="cd07398">
    <property type="entry name" value="MPP_YbbF-LpxH"/>
    <property type="match status" value="1"/>
</dbReference>
<feature type="binding site" evidence="10">
    <location>
        <position position="124"/>
    </location>
    <ligand>
        <name>Mn(2+)</name>
        <dbReference type="ChEBI" id="CHEBI:29035"/>
        <label>2</label>
    </ligand>
</feature>
<feature type="binding site" evidence="10">
    <location>
        <position position="167"/>
    </location>
    <ligand>
        <name>substrate</name>
    </ligand>
</feature>
<feature type="binding site" evidence="10">
    <location>
        <position position="241"/>
    </location>
    <ligand>
        <name>Mn(2+)</name>
        <dbReference type="ChEBI" id="CHEBI:29035"/>
        <label>1</label>
    </ligand>
</feature>
<dbReference type="GO" id="GO:0030145">
    <property type="term" value="F:manganese ion binding"/>
    <property type="evidence" value="ECO:0007669"/>
    <property type="project" value="UniProtKB-UniRule"/>
</dbReference>
<dbReference type="GO" id="GO:0005737">
    <property type="term" value="C:cytoplasm"/>
    <property type="evidence" value="ECO:0007669"/>
    <property type="project" value="InterPro"/>
</dbReference>
<evidence type="ECO:0000256" key="3">
    <source>
        <dbReference type="ARBA" id="ARBA00022519"/>
    </source>
</evidence>
<dbReference type="AlphaFoldDB" id="A0A5E4U0V2"/>
<evidence type="ECO:0000256" key="7">
    <source>
        <dbReference type="ARBA" id="ARBA00023098"/>
    </source>
</evidence>
<comment type="function">
    <text evidence="10">Hydrolyzes the pyrophosphate bond of UDP-2,3-diacylglucosamine to yield 2,3-diacylglucosamine 1-phosphate (lipid X) and UMP by catalyzing the attack of water at the alpha-P atom. Involved in the biosynthesis of lipid A, a phosphorylated glycolipid that anchors the lipopolysaccharide to the outer membrane of the cell.</text>
</comment>
<dbReference type="UniPathway" id="UPA00359">
    <property type="reaction ID" value="UER00480"/>
</dbReference>
<keyword evidence="14" id="KW-1185">Reference proteome</keyword>
<feature type="binding site" evidence="10">
    <location>
        <position position="212"/>
    </location>
    <ligand>
        <name>substrate</name>
    </ligand>
</feature>
<feature type="binding site" evidence="10">
    <location>
        <position position="239"/>
    </location>
    <ligand>
        <name>Mn(2+)</name>
        <dbReference type="ChEBI" id="CHEBI:29035"/>
        <label>2</label>
    </ligand>
</feature>
<dbReference type="Pfam" id="PF00149">
    <property type="entry name" value="Metallophos"/>
    <property type="match status" value="1"/>
</dbReference>
<feature type="domain" description="Calcineurin-like phosphoesterase" evidence="12">
    <location>
        <begin position="21"/>
        <end position="243"/>
    </location>
</feature>
<reference evidence="13 14" key="1">
    <citation type="submission" date="2019-08" db="EMBL/GenBank/DDBJ databases">
        <authorList>
            <person name="Peeters C."/>
        </authorList>
    </citation>
    <scope>NUCLEOTIDE SEQUENCE [LARGE SCALE GENOMIC DNA]</scope>
    <source>
        <strain evidence="13 14">LMG 31109</strain>
    </source>
</reference>
<gene>
    <name evidence="10" type="primary">lpxH</name>
    <name evidence="13" type="ORF">PNO31109_01650</name>
</gene>
<dbReference type="GO" id="GO:0009245">
    <property type="term" value="P:lipid A biosynthetic process"/>
    <property type="evidence" value="ECO:0007669"/>
    <property type="project" value="UniProtKB-UniRule"/>
</dbReference>
<feature type="binding site" evidence="10">
    <location>
        <position position="59"/>
    </location>
    <ligand>
        <name>Mn(2+)</name>
        <dbReference type="ChEBI" id="CHEBI:29035"/>
        <label>1</label>
    </ligand>
</feature>
<keyword evidence="4 10" id="KW-0441">Lipid A biosynthesis</keyword>
<sequence length="305" mass="32862">MPVSTARCPQCPVTPRGDGPALFISDLHLSPALPRTVQVFEDFLRGPAREASILFILGDLFEYWVGDDMLGADMPVSGRDAPAASTTSASATTTEPLGAFARRMTAALAGLAASGVPIAVMRGNRDFLLGERFARAAGAVMLDDPCVFSFLGQALVLSHGDQLCTDDVGYQRFRRVAHSPLGKAFFLALPLRVRMALADRIRRRSAARGAHRMAYADANQHAIHALLDATGERTLVHGHTHRPARHADGRRVRWVLPDWEFDVTPPRGGYLQWDARGLRAVDLAPSTSGLPAADATDTDTDTSDG</sequence>
<comment type="catalytic activity">
    <reaction evidence="10">
        <text>UDP-2-N,3-O-bis[(3R)-3-hydroxytetradecanoyl]-alpha-D-glucosamine + H2O = 2-N,3-O-bis[(3R)-3-hydroxytetradecanoyl]-alpha-D-glucosaminyl 1-phosphate + UMP + 2 H(+)</text>
        <dbReference type="Rhea" id="RHEA:25213"/>
        <dbReference type="ChEBI" id="CHEBI:15377"/>
        <dbReference type="ChEBI" id="CHEBI:15378"/>
        <dbReference type="ChEBI" id="CHEBI:57865"/>
        <dbReference type="ChEBI" id="CHEBI:57957"/>
        <dbReference type="ChEBI" id="CHEBI:78847"/>
        <dbReference type="EC" id="3.6.1.54"/>
    </reaction>
</comment>
<dbReference type="GO" id="GO:0008758">
    <property type="term" value="F:UDP-2,3-diacylglucosamine hydrolase activity"/>
    <property type="evidence" value="ECO:0007669"/>
    <property type="project" value="UniProtKB-UniRule"/>
</dbReference>
<feature type="compositionally biased region" description="Acidic residues" evidence="11">
    <location>
        <begin position="296"/>
        <end position="305"/>
    </location>
</feature>
<proteinExistence type="inferred from homology"/>
<organism evidence="13 14">
    <name type="scientific">Pandoraea nosoerga</name>
    <dbReference type="NCBI Taxonomy" id="2508296"/>
    <lineage>
        <taxon>Bacteria</taxon>
        <taxon>Pseudomonadati</taxon>
        <taxon>Pseudomonadota</taxon>
        <taxon>Betaproteobacteria</taxon>
        <taxon>Burkholderiales</taxon>
        <taxon>Burkholderiaceae</taxon>
        <taxon>Pandoraea</taxon>
    </lineage>
</organism>
<keyword evidence="7 10" id="KW-0443">Lipid metabolism</keyword>
<evidence type="ECO:0000256" key="4">
    <source>
        <dbReference type="ARBA" id="ARBA00022556"/>
    </source>
</evidence>
<keyword evidence="6 10" id="KW-0378">Hydrolase</keyword>
<evidence type="ECO:0000259" key="12">
    <source>
        <dbReference type="Pfam" id="PF00149"/>
    </source>
</evidence>
<keyword evidence="3 10" id="KW-0997">Cell inner membrane</keyword>
<dbReference type="NCBIfam" id="NF003743">
    <property type="entry name" value="PRK05340.1"/>
    <property type="match status" value="1"/>
</dbReference>
<accession>A0A5E4U0V2</accession>
<dbReference type="EC" id="3.6.1.54" evidence="10"/>
<dbReference type="InterPro" id="IPR010138">
    <property type="entry name" value="UDP-diacylglucosamine_Hdrlase"/>
</dbReference>
<feature type="binding site" evidence="10">
    <location>
        <position position="205"/>
    </location>
    <ligand>
        <name>substrate</name>
    </ligand>
</feature>
<evidence type="ECO:0000256" key="9">
    <source>
        <dbReference type="ARBA" id="ARBA00023211"/>
    </source>
</evidence>
<evidence type="ECO:0000313" key="13">
    <source>
        <dbReference type="EMBL" id="VVD91779.1"/>
    </source>
</evidence>
<comment type="cofactor">
    <cofactor evidence="10">
        <name>Mn(2+)</name>
        <dbReference type="ChEBI" id="CHEBI:29035"/>
    </cofactor>
    <text evidence="10">Binds 2 Mn(2+) ions per subunit in a binuclear metal center.</text>
</comment>
<comment type="similarity">
    <text evidence="10">Belongs to the LpxH family.</text>
</comment>
<feature type="binding site" evidence="10">
    <location>
        <position position="28"/>
    </location>
    <ligand>
        <name>Mn(2+)</name>
        <dbReference type="ChEBI" id="CHEBI:29035"/>
        <label>1</label>
    </ligand>
</feature>
<dbReference type="Gene3D" id="3.60.21.10">
    <property type="match status" value="1"/>
</dbReference>
<dbReference type="RefSeq" id="WP_241013871.1">
    <property type="nucleotide sequence ID" value="NZ_CABPSC010000004.1"/>
</dbReference>
<dbReference type="Proteomes" id="UP000367825">
    <property type="component" value="Unassembled WGS sequence"/>
</dbReference>
<evidence type="ECO:0000256" key="10">
    <source>
        <dbReference type="HAMAP-Rule" id="MF_00575"/>
    </source>
</evidence>
<dbReference type="HAMAP" id="MF_00575">
    <property type="entry name" value="LpxH"/>
    <property type="match status" value="1"/>
</dbReference>
<evidence type="ECO:0000256" key="2">
    <source>
        <dbReference type="ARBA" id="ARBA00022516"/>
    </source>
</evidence>
<keyword evidence="8 10" id="KW-0472">Membrane</keyword>
<evidence type="ECO:0000256" key="1">
    <source>
        <dbReference type="ARBA" id="ARBA00022475"/>
    </source>
</evidence>
<keyword evidence="9 10" id="KW-0464">Manganese</keyword>
<feature type="binding site" evidence="10">
    <location>
        <position position="239"/>
    </location>
    <ligand>
        <name>substrate</name>
    </ligand>
</feature>
<feature type="binding site" evidence="10">
    <location>
        <begin position="124"/>
        <end position="125"/>
    </location>
    <ligand>
        <name>substrate</name>
    </ligand>
</feature>
<keyword evidence="1 10" id="KW-1003">Cell membrane</keyword>
<dbReference type="InterPro" id="IPR004843">
    <property type="entry name" value="Calcineurin-like_PHP"/>
</dbReference>
<name>A0A5E4U0V2_9BURK</name>
<feature type="region of interest" description="Disordered" evidence="11">
    <location>
        <begin position="285"/>
        <end position="305"/>
    </location>
</feature>
<dbReference type="GO" id="GO:0019897">
    <property type="term" value="C:extrinsic component of plasma membrane"/>
    <property type="evidence" value="ECO:0007669"/>
    <property type="project" value="UniProtKB-UniRule"/>
</dbReference>
<dbReference type="SUPFAM" id="SSF56300">
    <property type="entry name" value="Metallo-dependent phosphatases"/>
    <property type="match status" value="1"/>
</dbReference>
<evidence type="ECO:0000256" key="8">
    <source>
        <dbReference type="ARBA" id="ARBA00023136"/>
    </source>
</evidence>
<evidence type="ECO:0000256" key="5">
    <source>
        <dbReference type="ARBA" id="ARBA00022723"/>
    </source>
</evidence>